<reference evidence="1 2" key="1">
    <citation type="submission" date="2020-11" db="EMBL/GenBank/DDBJ databases">
        <authorList>
            <person name="Wallbank WR R."/>
            <person name="Pardo Diaz C."/>
            <person name="Kozak K."/>
            <person name="Martin S."/>
            <person name="Jiggins C."/>
            <person name="Moest M."/>
            <person name="Warren A I."/>
            <person name="Generalovic N T."/>
            <person name="Byers J.R.P. K."/>
            <person name="Montejo-Kovacevich G."/>
            <person name="Yen C E."/>
        </authorList>
    </citation>
    <scope>NUCLEOTIDE SEQUENCE [LARGE SCALE GENOMIC DNA]</scope>
</reference>
<dbReference type="InParanoid" id="A0A7R8UB14"/>
<proteinExistence type="predicted"/>
<name>A0A7R8UB14_HERIL</name>
<evidence type="ECO:0000313" key="2">
    <source>
        <dbReference type="Proteomes" id="UP000594454"/>
    </source>
</evidence>
<dbReference type="AlphaFoldDB" id="A0A7R8UB14"/>
<organism evidence="1 2">
    <name type="scientific">Hermetia illucens</name>
    <name type="common">Black soldier fly</name>
    <dbReference type="NCBI Taxonomy" id="343691"/>
    <lineage>
        <taxon>Eukaryota</taxon>
        <taxon>Metazoa</taxon>
        <taxon>Ecdysozoa</taxon>
        <taxon>Arthropoda</taxon>
        <taxon>Hexapoda</taxon>
        <taxon>Insecta</taxon>
        <taxon>Pterygota</taxon>
        <taxon>Neoptera</taxon>
        <taxon>Endopterygota</taxon>
        <taxon>Diptera</taxon>
        <taxon>Brachycera</taxon>
        <taxon>Stratiomyomorpha</taxon>
        <taxon>Stratiomyidae</taxon>
        <taxon>Hermetiinae</taxon>
        <taxon>Hermetia</taxon>
    </lineage>
</organism>
<evidence type="ECO:0000313" key="1">
    <source>
        <dbReference type="EMBL" id="CAD7077236.1"/>
    </source>
</evidence>
<accession>A0A7R8UB14</accession>
<keyword evidence="2" id="KW-1185">Reference proteome</keyword>
<dbReference type="EMBL" id="LR899009">
    <property type="protein sequence ID" value="CAD7077236.1"/>
    <property type="molecule type" value="Genomic_DNA"/>
</dbReference>
<protein>
    <submittedName>
        <fullName evidence="1">Uncharacterized protein</fullName>
    </submittedName>
</protein>
<dbReference type="Proteomes" id="UP000594454">
    <property type="component" value="Chromosome 1"/>
</dbReference>
<sequence>MLKELHVNNTRQIKLIETEKRTNQRINYPMFAVDLTVLTIAKFVSMFTKNTDAKVSIETTARIPDPTSAESNLPALRTRNERYPEASDGRYPQGRIYSIRFF</sequence>
<gene>
    <name evidence="1" type="ORF">HERILL_LOCUS601</name>
</gene>